<dbReference type="GO" id="GO:0003678">
    <property type="term" value="F:DNA helicase activity"/>
    <property type="evidence" value="ECO:0007669"/>
    <property type="project" value="UniProtKB-EC"/>
</dbReference>
<keyword evidence="7 20" id="KW-0378">Hydrolase</keyword>
<keyword evidence="11" id="KW-0238">DNA-binding</keyword>
<dbReference type="PANTHER" id="PTHR13710:SF105">
    <property type="entry name" value="ATP-DEPENDENT DNA HELICASE Q1"/>
    <property type="match status" value="1"/>
</dbReference>
<evidence type="ECO:0000256" key="16">
    <source>
        <dbReference type="NCBIfam" id="TIGR01389"/>
    </source>
</evidence>
<evidence type="ECO:0000313" key="21">
    <source>
        <dbReference type="Proteomes" id="UP000434916"/>
    </source>
</evidence>
<dbReference type="Gene3D" id="3.40.50.300">
    <property type="entry name" value="P-loop containing nucleotide triphosphate hydrolases"/>
    <property type="match status" value="2"/>
</dbReference>
<dbReference type="InterPro" id="IPR036388">
    <property type="entry name" value="WH-like_DNA-bd_sf"/>
</dbReference>
<evidence type="ECO:0000256" key="10">
    <source>
        <dbReference type="ARBA" id="ARBA00022840"/>
    </source>
</evidence>
<comment type="catalytic activity">
    <reaction evidence="15">
        <text>Couples ATP hydrolysis with the unwinding of duplex DNA by translocating in the 3'-5' direction.</text>
        <dbReference type="EC" id="5.6.2.4"/>
    </reaction>
</comment>
<dbReference type="Gene3D" id="1.10.10.10">
    <property type="entry name" value="Winged helix-like DNA-binding domain superfamily/Winged helix DNA-binding domain"/>
    <property type="match status" value="1"/>
</dbReference>
<comment type="cofactor">
    <cofactor evidence="2">
        <name>Zn(2+)</name>
        <dbReference type="ChEBI" id="CHEBI:29105"/>
    </cofactor>
</comment>
<dbReference type="SMART" id="SM00341">
    <property type="entry name" value="HRDC"/>
    <property type="match status" value="1"/>
</dbReference>
<keyword evidence="9" id="KW-0862">Zinc</keyword>
<evidence type="ECO:0000256" key="4">
    <source>
        <dbReference type="ARBA" id="ARBA00022723"/>
    </source>
</evidence>
<reference evidence="20 21" key="1">
    <citation type="journal article" date="2019" name="Nat. Med.">
        <title>A library of human gut bacterial isolates paired with longitudinal multiomics data enables mechanistic microbiome research.</title>
        <authorList>
            <person name="Poyet M."/>
            <person name="Groussin M."/>
            <person name="Gibbons S.M."/>
            <person name="Avila-Pacheco J."/>
            <person name="Jiang X."/>
            <person name="Kearney S.M."/>
            <person name="Perrotta A.R."/>
            <person name="Berdy B."/>
            <person name="Zhao S."/>
            <person name="Lieberman T.D."/>
            <person name="Swanson P.K."/>
            <person name="Smith M."/>
            <person name="Roesemann S."/>
            <person name="Alexander J.E."/>
            <person name="Rich S.A."/>
            <person name="Livny J."/>
            <person name="Vlamakis H."/>
            <person name="Clish C."/>
            <person name="Bullock K."/>
            <person name="Deik A."/>
            <person name="Scott J."/>
            <person name="Pierce K.A."/>
            <person name="Xavier R.J."/>
            <person name="Alm E.J."/>
        </authorList>
    </citation>
    <scope>NUCLEOTIDE SEQUENCE [LARGE SCALE GENOMIC DNA]</scope>
    <source>
        <strain evidence="20 21">BIOML-A29</strain>
    </source>
</reference>
<keyword evidence="13" id="KW-0234">DNA repair</keyword>
<dbReference type="InterPro" id="IPR014001">
    <property type="entry name" value="Helicase_ATP-bd"/>
</dbReference>
<dbReference type="PROSITE" id="PS51192">
    <property type="entry name" value="HELICASE_ATP_BIND_1"/>
    <property type="match status" value="1"/>
</dbReference>
<dbReference type="InterPro" id="IPR044876">
    <property type="entry name" value="HRDC_dom_sf"/>
</dbReference>
<evidence type="ECO:0000256" key="14">
    <source>
        <dbReference type="ARBA" id="ARBA00023235"/>
    </source>
</evidence>
<keyword evidence="6" id="KW-0227">DNA damage</keyword>
<comment type="similarity">
    <text evidence="3">Belongs to the helicase family. RecQ subfamily.</text>
</comment>
<dbReference type="PANTHER" id="PTHR13710">
    <property type="entry name" value="DNA HELICASE RECQ FAMILY MEMBER"/>
    <property type="match status" value="1"/>
</dbReference>
<dbReference type="SUPFAM" id="SSF46785">
    <property type="entry name" value="Winged helix' DNA-binding domain"/>
    <property type="match status" value="1"/>
</dbReference>
<dbReference type="Pfam" id="PF00570">
    <property type="entry name" value="HRDC"/>
    <property type="match status" value="1"/>
</dbReference>
<dbReference type="Pfam" id="PF00270">
    <property type="entry name" value="DEAD"/>
    <property type="match status" value="1"/>
</dbReference>
<keyword evidence="4" id="KW-0479">Metal-binding</keyword>
<proteinExistence type="inferred from homology"/>
<keyword evidence="14" id="KW-0413">Isomerase</keyword>
<organism evidence="20 21">
    <name type="scientific">Parabacteroides merdae</name>
    <dbReference type="NCBI Taxonomy" id="46503"/>
    <lineage>
        <taxon>Bacteria</taxon>
        <taxon>Pseudomonadati</taxon>
        <taxon>Bacteroidota</taxon>
        <taxon>Bacteroidia</taxon>
        <taxon>Bacteroidales</taxon>
        <taxon>Tannerellaceae</taxon>
        <taxon>Parabacteroides</taxon>
    </lineage>
</organism>
<dbReference type="InterPro" id="IPR027417">
    <property type="entry name" value="P-loop_NTPase"/>
</dbReference>
<dbReference type="EMBL" id="WNCN01000025">
    <property type="protein sequence ID" value="MTU40863.1"/>
    <property type="molecule type" value="Genomic_DNA"/>
</dbReference>
<accession>A0ABW9SDG8</accession>
<feature type="domain" description="Helicase C-terminal" evidence="19">
    <location>
        <begin position="216"/>
        <end position="366"/>
    </location>
</feature>
<evidence type="ECO:0000256" key="12">
    <source>
        <dbReference type="ARBA" id="ARBA00023172"/>
    </source>
</evidence>
<evidence type="ECO:0000256" key="7">
    <source>
        <dbReference type="ARBA" id="ARBA00022801"/>
    </source>
</evidence>
<dbReference type="Gene3D" id="1.10.150.80">
    <property type="entry name" value="HRDC domain"/>
    <property type="match status" value="1"/>
</dbReference>
<keyword evidence="10" id="KW-0067">ATP-binding</keyword>
<dbReference type="CDD" id="cd17920">
    <property type="entry name" value="DEXHc_RecQ"/>
    <property type="match status" value="1"/>
</dbReference>
<keyword evidence="5" id="KW-0547">Nucleotide-binding</keyword>
<dbReference type="Pfam" id="PF09382">
    <property type="entry name" value="RQC"/>
    <property type="match status" value="1"/>
</dbReference>
<dbReference type="GO" id="GO:0016787">
    <property type="term" value="F:hydrolase activity"/>
    <property type="evidence" value="ECO:0007669"/>
    <property type="project" value="UniProtKB-KW"/>
</dbReference>
<sequence>MKELLSLLKRFFGYTSFRPLQAEIIQRTLQKEDSLVLMPTGGGKSICFQLPAIYMPGTAIVVSPLIALMKDQVEGLIANGIPAATLNSMMPEEERHRVRQLCIQGKVKLLYISPEGIISELHWLLPRIDISLIAIDEAHCISHWGHDFRPEYTQLSVLKENFPKVPIIALTATADKITRTDILNQLKLRDPKTFISSFDRPNLSLTIRRGLSKKEKIAAIVHFINRHHRQSGIIYCMSRNSTESLVEELSEYSIRAVAYHAGLSSDKREKAQDDFINDRVNVVCATVAFGMGIDKSNVRWIIHYNMPASIENYYQEIGRAGRDGMKSDTLLFYSVGDILLLRRFAEESGQKDVSLQKLNRMRRYCEADICRRRILLSYFGEETDKDCGNCDVCKNPPQRFDGSILVQKALSGIFRTGQTANMHLLIDILRGAEKDELKEKGYDKLKTYGVGKDLSYKEWKEYLYQMLQLGYIEIDYMSAGHLKVTPLGRKVLFGEQQALMTIYQKIKDFALPTKKGGYKYRPIRPIESTSVDETLLDSLQQLRKQIAEREHTPAYILFSDDALEDMVRKKPVTLDEFSEIRGVGRLKLDKYGKVFVALIRFVLRLPKKEL</sequence>
<dbReference type="InterPro" id="IPR001650">
    <property type="entry name" value="Helicase_C-like"/>
</dbReference>
<keyword evidence="12" id="KW-0233">DNA recombination</keyword>
<dbReference type="InterPro" id="IPR002121">
    <property type="entry name" value="HRDC_dom"/>
</dbReference>
<keyword evidence="8 20" id="KW-0347">Helicase</keyword>
<evidence type="ECO:0000259" key="17">
    <source>
        <dbReference type="PROSITE" id="PS50967"/>
    </source>
</evidence>
<dbReference type="Pfam" id="PF00271">
    <property type="entry name" value="Helicase_C"/>
    <property type="match status" value="1"/>
</dbReference>
<evidence type="ECO:0000256" key="3">
    <source>
        <dbReference type="ARBA" id="ARBA00005446"/>
    </source>
</evidence>
<protein>
    <recommendedName>
        <fullName evidence="16">DNA helicase RecQ</fullName>
        <ecNumber evidence="16">5.6.2.4</ecNumber>
    </recommendedName>
</protein>
<gene>
    <name evidence="20" type="primary">recQ</name>
    <name evidence="20" type="ORF">GMD82_15685</name>
</gene>
<dbReference type="InterPro" id="IPR006293">
    <property type="entry name" value="DNA_helicase_ATP-dep_RecQ_bac"/>
</dbReference>
<evidence type="ECO:0000256" key="15">
    <source>
        <dbReference type="ARBA" id="ARBA00034617"/>
    </source>
</evidence>
<dbReference type="PROSITE" id="PS51194">
    <property type="entry name" value="HELICASE_CTER"/>
    <property type="match status" value="1"/>
</dbReference>
<name>A0ABW9SDG8_9BACT</name>
<evidence type="ECO:0000256" key="6">
    <source>
        <dbReference type="ARBA" id="ARBA00022763"/>
    </source>
</evidence>
<dbReference type="RefSeq" id="WP_155144223.1">
    <property type="nucleotide sequence ID" value="NZ_WNCN01000025.1"/>
</dbReference>
<feature type="domain" description="Helicase ATP-binding" evidence="18">
    <location>
        <begin position="25"/>
        <end position="192"/>
    </location>
</feature>
<dbReference type="SUPFAM" id="SSF47819">
    <property type="entry name" value="HRDC-like"/>
    <property type="match status" value="1"/>
</dbReference>
<feature type="domain" description="HRDC" evidence="17">
    <location>
        <begin position="529"/>
        <end position="609"/>
    </location>
</feature>
<dbReference type="InterPro" id="IPR018982">
    <property type="entry name" value="RQC_domain"/>
</dbReference>
<evidence type="ECO:0000256" key="1">
    <source>
        <dbReference type="ARBA" id="ARBA00001946"/>
    </source>
</evidence>
<dbReference type="PROSITE" id="PS50967">
    <property type="entry name" value="HRDC"/>
    <property type="match status" value="1"/>
</dbReference>
<dbReference type="EC" id="5.6.2.4" evidence="16"/>
<evidence type="ECO:0000259" key="19">
    <source>
        <dbReference type="PROSITE" id="PS51194"/>
    </source>
</evidence>
<evidence type="ECO:0000256" key="2">
    <source>
        <dbReference type="ARBA" id="ARBA00001947"/>
    </source>
</evidence>
<dbReference type="SUPFAM" id="SSF52540">
    <property type="entry name" value="P-loop containing nucleoside triphosphate hydrolases"/>
    <property type="match status" value="1"/>
</dbReference>
<dbReference type="NCBIfam" id="TIGR00614">
    <property type="entry name" value="recQ_fam"/>
    <property type="match status" value="1"/>
</dbReference>
<dbReference type="Proteomes" id="UP000434916">
    <property type="component" value="Unassembled WGS sequence"/>
</dbReference>
<dbReference type="NCBIfam" id="TIGR01389">
    <property type="entry name" value="recQ"/>
    <property type="match status" value="1"/>
</dbReference>
<dbReference type="Pfam" id="PF16124">
    <property type="entry name" value="RecQ_Zn_bind"/>
    <property type="match status" value="1"/>
</dbReference>
<dbReference type="InterPro" id="IPR032284">
    <property type="entry name" value="RecQ_Zn-bd"/>
</dbReference>
<dbReference type="SMART" id="SM00487">
    <property type="entry name" value="DEXDc"/>
    <property type="match status" value="1"/>
</dbReference>
<keyword evidence="21" id="KW-1185">Reference proteome</keyword>
<evidence type="ECO:0000256" key="11">
    <source>
        <dbReference type="ARBA" id="ARBA00023125"/>
    </source>
</evidence>
<evidence type="ECO:0000313" key="20">
    <source>
        <dbReference type="EMBL" id="MTU40863.1"/>
    </source>
</evidence>
<dbReference type="InterPro" id="IPR010997">
    <property type="entry name" value="HRDC-like_sf"/>
</dbReference>
<dbReference type="InterPro" id="IPR036390">
    <property type="entry name" value="WH_DNA-bd_sf"/>
</dbReference>
<comment type="caution">
    <text evidence="20">The sequence shown here is derived from an EMBL/GenBank/DDBJ whole genome shotgun (WGS) entry which is preliminary data.</text>
</comment>
<evidence type="ECO:0000256" key="13">
    <source>
        <dbReference type="ARBA" id="ARBA00023204"/>
    </source>
</evidence>
<dbReference type="CDD" id="cd18794">
    <property type="entry name" value="SF2_C_RecQ"/>
    <property type="match status" value="1"/>
</dbReference>
<evidence type="ECO:0000256" key="9">
    <source>
        <dbReference type="ARBA" id="ARBA00022833"/>
    </source>
</evidence>
<evidence type="ECO:0000256" key="5">
    <source>
        <dbReference type="ARBA" id="ARBA00022741"/>
    </source>
</evidence>
<dbReference type="InterPro" id="IPR004589">
    <property type="entry name" value="DNA_helicase_ATP-dep_RecQ"/>
</dbReference>
<dbReference type="SMART" id="SM00490">
    <property type="entry name" value="HELICc"/>
    <property type="match status" value="1"/>
</dbReference>
<evidence type="ECO:0000256" key="8">
    <source>
        <dbReference type="ARBA" id="ARBA00022806"/>
    </source>
</evidence>
<dbReference type="SMART" id="SM00956">
    <property type="entry name" value="RQC"/>
    <property type="match status" value="1"/>
</dbReference>
<evidence type="ECO:0000259" key="18">
    <source>
        <dbReference type="PROSITE" id="PS51192"/>
    </source>
</evidence>
<dbReference type="InterPro" id="IPR011545">
    <property type="entry name" value="DEAD/DEAH_box_helicase_dom"/>
</dbReference>
<comment type="cofactor">
    <cofactor evidence="1">
        <name>Mg(2+)</name>
        <dbReference type="ChEBI" id="CHEBI:18420"/>
    </cofactor>
</comment>